<geneLocation type="plasmid" evidence="2 3">
    <name>pN1</name>
</geneLocation>
<evidence type="ECO:0000313" key="3">
    <source>
        <dbReference type="Proteomes" id="UP001163947"/>
    </source>
</evidence>
<reference evidence="2" key="1">
    <citation type="submission" date="2022-09" db="EMBL/GenBank/DDBJ databases">
        <title>The genome sequence of Rhodococcus aetherivorans N1.</title>
        <authorList>
            <person name="Jiang W."/>
        </authorList>
    </citation>
    <scope>NUCLEOTIDE SEQUENCE</scope>
    <source>
        <strain evidence="2">N1</strain>
        <plasmid evidence="2">pN1</plasmid>
    </source>
</reference>
<gene>
    <name evidence="2" type="ORF">OCS65_29465</name>
</gene>
<proteinExistence type="predicted"/>
<feature type="region of interest" description="Disordered" evidence="1">
    <location>
        <begin position="200"/>
        <end position="227"/>
    </location>
</feature>
<protein>
    <submittedName>
        <fullName evidence="2">Phosphatidylserine/phosphatidylglycerophosphate/ cardiolipin synthase family protein</fullName>
    </submittedName>
</protein>
<dbReference type="EMBL" id="CP106984">
    <property type="protein sequence ID" value="UYF97377.1"/>
    <property type="molecule type" value="Genomic_DNA"/>
</dbReference>
<dbReference type="RefSeq" id="WP_263510562.1">
    <property type="nucleotide sequence ID" value="NZ_CP106984.1"/>
</dbReference>
<dbReference type="AlphaFoldDB" id="A0AA46PLD3"/>
<sequence length="318" mass="34487">MGTTLHAPHPWPHITAALRGRGPGPHRVAIAYLDHTAPDLLPLRAGDQLIVNAARPAVRAHATSPTALAHFLNAGVRVLSTPNLHTGLIITGNRVIVGPASASISSTVADETALITDDPDAIGAAHTFLDDLADTVVVDEVFLDSATAIWQIGRVVPLVGIGSRTRTGHDFLPTPVRRMFLRHLSDYTPTDDDETLWAATSSSGNRPDPRYHTTWIRQSTPGPDHRTRLQPGDVILRISDDDTRLHPPAVVATGPHRIPHARSAVAYRLRVRTDLDPISIADAARSLAEHGHPNPRLHNDHRVISPSLRAALLRLWNL</sequence>
<evidence type="ECO:0000256" key="1">
    <source>
        <dbReference type="SAM" id="MobiDB-lite"/>
    </source>
</evidence>
<dbReference type="Proteomes" id="UP001163947">
    <property type="component" value="Plasmid pN1"/>
</dbReference>
<accession>A0AA46PLD3</accession>
<name>A0AA46PLD3_9NOCA</name>
<keyword evidence="2" id="KW-0614">Plasmid</keyword>
<evidence type="ECO:0000313" key="2">
    <source>
        <dbReference type="EMBL" id="UYF97377.1"/>
    </source>
</evidence>
<organism evidence="2 3">
    <name type="scientific">Rhodococcus aetherivorans</name>
    <dbReference type="NCBI Taxonomy" id="191292"/>
    <lineage>
        <taxon>Bacteria</taxon>
        <taxon>Bacillati</taxon>
        <taxon>Actinomycetota</taxon>
        <taxon>Actinomycetes</taxon>
        <taxon>Mycobacteriales</taxon>
        <taxon>Nocardiaceae</taxon>
        <taxon>Rhodococcus</taxon>
    </lineage>
</organism>
<dbReference type="GeneID" id="83624640"/>